<evidence type="ECO:0000256" key="2">
    <source>
        <dbReference type="ARBA" id="ARBA00022617"/>
    </source>
</evidence>
<proteinExistence type="predicted"/>
<keyword evidence="9" id="KW-1185">Reference proteome</keyword>
<keyword evidence="5" id="KW-0408">Iron</keyword>
<dbReference type="GO" id="GO:0016491">
    <property type="term" value="F:oxidoreductase activity"/>
    <property type="evidence" value="ECO:0007669"/>
    <property type="project" value="UniProtKB-KW"/>
</dbReference>
<dbReference type="InterPro" id="IPR051329">
    <property type="entry name" value="NIR_SIR_4Fe-4S"/>
</dbReference>
<dbReference type="InterPro" id="IPR045854">
    <property type="entry name" value="NO2/SO3_Rdtase_4Fe4S_sf"/>
</dbReference>
<dbReference type="Pfam" id="PF03460">
    <property type="entry name" value="NIR_SIR_ferr"/>
    <property type="match status" value="1"/>
</dbReference>
<evidence type="ECO:0000313" key="8">
    <source>
        <dbReference type="EMBL" id="OWJ79423.1"/>
    </source>
</evidence>
<dbReference type="PANTHER" id="PTHR32439:SF9">
    <property type="entry name" value="BLR3264 PROTEIN"/>
    <property type="match status" value="1"/>
</dbReference>
<evidence type="ECO:0000256" key="1">
    <source>
        <dbReference type="ARBA" id="ARBA00022485"/>
    </source>
</evidence>
<dbReference type="Proteomes" id="UP000196878">
    <property type="component" value="Unassembled WGS sequence"/>
</dbReference>
<dbReference type="RefSeq" id="WP_088214652.1">
    <property type="nucleotide sequence ID" value="NZ_NIPW01000008.1"/>
</dbReference>
<dbReference type="Gene3D" id="3.30.413.10">
    <property type="entry name" value="Sulfite Reductase Hemoprotein, domain 1"/>
    <property type="match status" value="2"/>
</dbReference>
<dbReference type="GO" id="GO:0051539">
    <property type="term" value="F:4 iron, 4 sulfur cluster binding"/>
    <property type="evidence" value="ECO:0007669"/>
    <property type="project" value="UniProtKB-KW"/>
</dbReference>
<accession>A0A212ADU0</accession>
<dbReference type="SUPFAM" id="SSF55124">
    <property type="entry name" value="Nitrite/Sulfite reductase N-terminal domain-like"/>
    <property type="match status" value="1"/>
</dbReference>
<gene>
    <name evidence="8" type="ORF">CDV49_05965</name>
</gene>
<keyword evidence="1" id="KW-0004">4Fe-4S</keyword>
<organism evidence="8 9">
    <name type="scientific">Haematobacter genomosp. 1</name>
    <dbReference type="NCBI Taxonomy" id="366618"/>
    <lineage>
        <taxon>Bacteria</taxon>
        <taxon>Pseudomonadati</taxon>
        <taxon>Pseudomonadota</taxon>
        <taxon>Alphaproteobacteria</taxon>
        <taxon>Rhodobacterales</taxon>
        <taxon>Paracoccaceae</taxon>
        <taxon>Haematobacter</taxon>
    </lineage>
</organism>
<dbReference type="SUPFAM" id="SSF56014">
    <property type="entry name" value="Nitrite and sulphite reductase 4Fe-4S domain-like"/>
    <property type="match status" value="1"/>
</dbReference>
<evidence type="ECO:0000256" key="6">
    <source>
        <dbReference type="ARBA" id="ARBA00023014"/>
    </source>
</evidence>
<reference evidence="8 9" key="1">
    <citation type="submission" date="2016-12" db="EMBL/GenBank/DDBJ databases">
        <title>Comparison of Traditional DNA-DNA Hybridization with In Silico Genomic Analysis.</title>
        <authorList>
            <person name="Nicholson A.C."/>
            <person name="Humrighouse B.W."/>
            <person name="Graziano J."/>
            <person name="Lasker B."/>
            <person name="Whitney A.M."/>
            <person name="Mcquiston J.R."/>
        </authorList>
    </citation>
    <scope>NUCLEOTIDE SEQUENCE [LARGE SCALE GENOMIC DNA]</scope>
    <source>
        <strain evidence="8 9">H2240</strain>
    </source>
</reference>
<dbReference type="Gene3D" id="3.90.480.10">
    <property type="entry name" value="Sulfite Reductase Hemoprotein,Domain 2"/>
    <property type="match status" value="1"/>
</dbReference>
<name>A0A212ADU0_9RHOB</name>
<protein>
    <recommendedName>
        <fullName evidence="7">Nitrite/Sulfite reductase ferredoxin-like domain-containing protein</fullName>
    </recommendedName>
</protein>
<feature type="domain" description="Nitrite/Sulfite reductase ferredoxin-like" evidence="7">
    <location>
        <begin position="15"/>
        <end position="79"/>
    </location>
</feature>
<evidence type="ECO:0000256" key="5">
    <source>
        <dbReference type="ARBA" id="ARBA00023004"/>
    </source>
</evidence>
<dbReference type="OrthoDB" id="7459360at2"/>
<dbReference type="InterPro" id="IPR036136">
    <property type="entry name" value="Nit/Sulf_reduc_fer-like_dom_sf"/>
</dbReference>
<dbReference type="AlphaFoldDB" id="A0A212ADU0"/>
<keyword evidence="2" id="KW-0349">Heme</keyword>
<evidence type="ECO:0000313" key="9">
    <source>
        <dbReference type="Proteomes" id="UP000196878"/>
    </source>
</evidence>
<keyword evidence="4" id="KW-0560">Oxidoreductase</keyword>
<comment type="caution">
    <text evidence="8">The sequence shown here is derived from an EMBL/GenBank/DDBJ whole genome shotgun (WGS) entry which is preliminary data.</text>
</comment>
<evidence type="ECO:0000259" key="7">
    <source>
        <dbReference type="Pfam" id="PF03460"/>
    </source>
</evidence>
<dbReference type="InterPro" id="IPR005117">
    <property type="entry name" value="NiRdtase/SiRdtase_haem-b_fer"/>
</dbReference>
<dbReference type="EMBL" id="NIPW01000008">
    <property type="protein sequence ID" value="OWJ79423.1"/>
    <property type="molecule type" value="Genomic_DNA"/>
</dbReference>
<evidence type="ECO:0000256" key="4">
    <source>
        <dbReference type="ARBA" id="ARBA00023002"/>
    </source>
</evidence>
<keyword evidence="3" id="KW-0479">Metal-binding</keyword>
<keyword evidence="6" id="KW-0411">Iron-sulfur</keyword>
<dbReference type="GO" id="GO:0046872">
    <property type="term" value="F:metal ion binding"/>
    <property type="evidence" value="ECO:0007669"/>
    <property type="project" value="UniProtKB-KW"/>
</dbReference>
<dbReference type="PANTHER" id="PTHR32439">
    <property type="entry name" value="FERREDOXIN--NITRITE REDUCTASE, CHLOROPLASTIC"/>
    <property type="match status" value="1"/>
</dbReference>
<sequence>MRHNVKGWCPGALRPMEAGDGLMVRLRPRASRLGSGQALALADLAESHGSGEIDLGSRASLQLRGIRQEALPELRQALDTLRMLDADPAREARRNILTTPIANDAETLGLSAALEAALAEDLAEELDLPAKFGFAVDTGARAILGGASADIRLERAAEGLIVRADGMALGERVSAATAVGRAMDIARWFCAHAAGHRRMATLIAAGGEPPLKVASPPLRGEPLRPGKTELGSCVALPFGRLTAVTLRALAVAPLRLTPWRSVLVEAAVPPSPDWIIDPADPRLRVSACPGQPACGSASVVTRDLALWLAPHLPGSVSLHVSGCAKGCAHPRSAALTLTGRMGRFDLIRGGRAGDPPALTDLSIDDVHTLLRGPLAPPL</sequence>
<evidence type="ECO:0000256" key="3">
    <source>
        <dbReference type="ARBA" id="ARBA00022723"/>
    </source>
</evidence>